<name>A0ABT1I398_STRSD</name>
<dbReference type="InterPro" id="IPR047789">
    <property type="entry name" value="CU044_5270-like"/>
</dbReference>
<feature type="region of interest" description="Disordered" evidence="1">
    <location>
        <begin position="251"/>
        <end position="270"/>
    </location>
</feature>
<keyword evidence="2" id="KW-0812">Transmembrane</keyword>
<reference evidence="3 4" key="1">
    <citation type="submission" date="2022-06" db="EMBL/GenBank/DDBJ databases">
        <title>Genomic Encyclopedia of Archaeal and Bacterial Type Strains, Phase II (KMG-II): from individual species to whole genera.</title>
        <authorList>
            <person name="Goeker M."/>
        </authorList>
    </citation>
    <scope>NUCLEOTIDE SEQUENCE [LARGE SCALE GENOMIC DNA]</scope>
    <source>
        <strain evidence="3 4">DSM 40477</strain>
    </source>
</reference>
<accession>A0ABT1I398</accession>
<evidence type="ECO:0000313" key="3">
    <source>
        <dbReference type="EMBL" id="MCP2262263.1"/>
    </source>
</evidence>
<dbReference type="RefSeq" id="WP_253674343.1">
    <property type="nucleotide sequence ID" value="NZ_JAMTCP010000062.1"/>
</dbReference>
<evidence type="ECO:0000256" key="1">
    <source>
        <dbReference type="SAM" id="MobiDB-lite"/>
    </source>
</evidence>
<evidence type="ECO:0000256" key="2">
    <source>
        <dbReference type="SAM" id="Phobius"/>
    </source>
</evidence>
<organism evidence="3 4">
    <name type="scientific">Streptoalloteichus tenebrarius (strain ATCC 17920 / DSM 40477 / JCM 4838 / CBS 697.72 / NBRC 16177 / NCIMB 11028 / NRRL B-12390 / A12253. 1 / ISP 5477)</name>
    <name type="common">Streptomyces tenebrarius</name>
    <dbReference type="NCBI Taxonomy" id="1933"/>
    <lineage>
        <taxon>Bacteria</taxon>
        <taxon>Bacillati</taxon>
        <taxon>Actinomycetota</taxon>
        <taxon>Actinomycetes</taxon>
        <taxon>Pseudonocardiales</taxon>
        <taxon>Pseudonocardiaceae</taxon>
        <taxon>Streptoalloteichus</taxon>
    </lineage>
</organism>
<keyword evidence="2" id="KW-1133">Transmembrane helix</keyword>
<dbReference type="EMBL" id="JAMTCP010000062">
    <property type="protein sequence ID" value="MCP2262263.1"/>
    <property type="molecule type" value="Genomic_DNA"/>
</dbReference>
<sequence length="412" mass="45135">MREDEPRRVWSDEELDRTLARLHADVRTSDAALARARERLVAALAAEGDPEVRTLSEVRTQPEKTERRSGWLRSRAVRWLSAVAAVSALVAGGLVAQTTLMGENPPGATASAAELLNRAADAAIKAKDQEVKPGQFRYLRTTAWHSTTVQVKKTGASGDQRSGAKPLDWVTYLEKGVIEYWIPADFHGEWLMRRTWNAERKFFRPEDEAALREGMGRSQPSLIEVRRAKGGQFYRGEPAFKEMPDGKLVPLPEGKKEDPTPRQGDGGWADPTPEFFAKLPRDPQQLLDKIYQDSQGKGPGPDEEAFVYVRDVLRTGRVPADLRAALFRAAAKIPGMRIVDDAANLEGRKGIAVSRGDGATRNDLIFDPETGDVIGERGVATKAEGNVPVGAVTSWTAIVSSVVNTMGEKTGS</sequence>
<feature type="transmembrane region" description="Helical" evidence="2">
    <location>
        <begin position="76"/>
        <end position="96"/>
    </location>
</feature>
<gene>
    <name evidence="3" type="ORF">LX15_005999</name>
</gene>
<keyword evidence="2" id="KW-0472">Membrane</keyword>
<keyword evidence="4" id="KW-1185">Reference proteome</keyword>
<protein>
    <recommendedName>
        <fullName evidence="5">CU044_5270 family protein</fullName>
    </recommendedName>
</protein>
<evidence type="ECO:0008006" key="5">
    <source>
        <dbReference type="Google" id="ProtNLM"/>
    </source>
</evidence>
<dbReference type="NCBIfam" id="NF038083">
    <property type="entry name" value="CU044_5270_fam"/>
    <property type="match status" value="1"/>
</dbReference>
<dbReference type="Proteomes" id="UP001205311">
    <property type="component" value="Unassembled WGS sequence"/>
</dbReference>
<proteinExistence type="predicted"/>
<evidence type="ECO:0000313" key="4">
    <source>
        <dbReference type="Proteomes" id="UP001205311"/>
    </source>
</evidence>
<comment type="caution">
    <text evidence="3">The sequence shown here is derived from an EMBL/GenBank/DDBJ whole genome shotgun (WGS) entry which is preliminary data.</text>
</comment>